<reference evidence="9 10" key="1">
    <citation type="submission" date="2019-09" db="EMBL/GenBank/DDBJ databases">
        <title>Arenimonas chukotkensis sp. nov., a bacterium isolated from Chukotka hot spring, Arctic region, Russia.</title>
        <authorList>
            <person name="Zayulina K.S."/>
            <person name="Prokofeva M.I."/>
            <person name="Elcheninov A.G."/>
            <person name="Novikov A."/>
            <person name="Kochetkova T.V."/>
            <person name="Kublanov I.V."/>
        </authorList>
    </citation>
    <scope>NUCLEOTIDE SEQUENCE [LARGE SCALE GENOMIC DNA]</scope>
    <source>
        <strain evidence="9 10">3729k</strain>
    </source>
</reference>
<proteinExistence type="inferred from homology"/>
<dbReference type="GO" id="GO:0003677">
    <property type="term" value="F:DNA binding"/>
    <property type="evidence" value="ECO:0007669"/>
    <property type="project" value="UniProtKB-KW"/>
</dbReference>
<dbReference type="Proteomes" id="UP000322165">
    <property type="component" value="Unassembled WGS sequence"/>
</dbReference>
<dbReference type="Gene3D" id="1.10.1740.10">
    <property type="match status" value="1"/>
</dbReference>
<name>A0A5B2ZAT6_9GAMM</name>
<evidence type="ECO:0000259" key="7">
    <source>
        <dbReference type="Pfam" id="PF04542"/>
    </source>
</evidence>
<comment type="caution">
    <text evidence="9">The sequence shown here is derived from an EMBL/GenBank/DDBJ whole genome shotgun (WGS) entry which is preliminary data.</text>
</comment>
<protein>
    <submittedName>
        <fullName evidence="9">Sigma-70 family RNA polymerase sigma factor</fullName>
    </submittedName>
</protein>
<dbReference type="InterPro" id="IPR039425">
    <property type="entry name" value="RNA_pol_sigma-70-like"/>
</dbReference>
<dbReference type="SUPFAM" id="SSF88659">
    <property type="entry name" value="Sigma3 and sigma4 domains of RNA polymerase sigma factors"/>
    <property type="match status" value="1"/>
</dbReference>
<feature type="domain" description="RNA polymerase sigma-70 region 2" evidence="7">
    <location>
        <begin position="117"/>
        <end position="182"/>
    </location>
</feature>
<evidence type="ECO:0000259" key="8">
    <source>
        <dbReference type="Pfam" id="PF08281"/>
    </source>
</evidence>
<gene>
    <name evidence="9" type="ORF">F0415_07490</name>
</gene>
<dbReference type="InterPro" id="IPR007627">
    <property type="entry name" value="RNA_pol_sigma70_r2"/>
</dbReference>
<dbReference type="GO" id="GO:0016987">
    <property type="term" value="F:sigma factor activity"/>
    <property type="evidence" value="ECO:0007669"/>
    <property type="project" value="UniProtKB-KW"/>
</dbReference>
<evidence type="ECO:0000256" key="1">
    <source>
        <dbReference type="ARBA" id="ARBA00010641"/>
    </source>
</evidence>
<keyword evidence="3" id="KW-0731">Sigma factor</keyword>
<feature type="region of interest" description="Disordered" evidence="6">
    <location>
        <begin position="1"/>
        <end position="37"/>
    </location>
</feature>
<dbReference type="SUPFAM" id="SSF88946">
    <property type="entry name" value="Sigma2 domain of RNA polymerase sigma factors"/>
    <property type="match status" value="1"/>
</dbReference>
<keyword evidence="4" id="KW-0238">DNA-binding</keyword>
<dbReference type="InterPro" id="IPR014284">
    <property type="entry name" value="RNA_pol_sigma-70_dom"/>
</dbReference>
<dbReference type="EMBL" id="VUOD01000004">
    <property type="protein sequence ID" value="KAA2285077.1"/>
    <property type="molecule type" value="Genomic_DNA"/>
</dbReference>
<dbReference type="PANTHER" id="PTHR43133:SF8">
    <property type="entry name" value="RNA POLYMERASE SIGMA FACTOR HI_1459-RELATED"/>
    <property type="match status" value="1"/>
</dbReference>
<keyword evidence="5" id="KW-0804">Transcription</keyword>
<dbReference type="GO" id="GO:0006352">
    <property type="term" value="P:DNA-templated transcription initiation"/>
    <property type="evidence" value="ECO:0007669"/>
    <property type="project" value="InterPro"/>
</dbReference>
<dbReference type="InterPro" id="IPR013325">
    <property type="entry name" value="RNA_pol_sigma_r2"/>
</dbReference>
<evidence type="ECO:0000313" key="9">
    <source>
        <dbReference type="EMBL" id="KAA2285077.1"/>
    </source>
</evidence>
<dbReference type="Pfam" id="PF08281">
    <property type="entry name" value="Sigma70_r4_2"/>
    <property type="match status" value="1"/>
</dbReference>
<feature type="domain" description="RNA polymerase sigma factor 70 region 4 type 2" evidence="8">
    <location>
        <begin position="212"/>
        <end position="264"/>
    </location>
</feature>
<dbReference type="CDD" id="cd06171">
    <property type="entry name" value="Sigma70_r4"/>
    <property type="match status" value="1"/>
</dbReference>
<sequence>MAARTSASRVGGGAASAAGVPPAPAAKAIRAGRAARTSRREMVTNRAIRMRMAVSAWCLPPLTRRRRETYARRRCKVCPVRASSGHKPPDSPHAMSLSLPLEARVNSAQDLPNAEDLAREFGPLVYRTAYRLLGDAGLAEDVQQEIFLRVLERPPSGVEAWPAWLATAASRAAIDLLRKRNRWWQRLAQWRLQAPTATPSAEQATLDRERANRLRQALAGLPRREAQCFGLRYLEGMDIEAIAEALGLTANNVNVCLHRARRRLETRLQAHEEGVEA</sequence>
<dbReference type="PANTHER" id="PTHR43133">
    <property type="entry name" value="RNA POLYMERASE ECF-TYPE SIGMA FACTO"/>
    <property type="match status" value="1"/>
</dbReference>
<keyword evidence="10" id="KW-1185">Reference proteome</keyword>
<dbReference type="InterPro" id="IPR013324">
    <property type="entry name" value="RNA_pol_sigma_r3/r4-like"/>
</dbReference>
<dbReference type="NCBIfam" id="TIGR02937">
    <property type="entry name" value="sigma70-ECF"/>
    <property type="match status" value="1"/>
</dbReference>
<evidence type="ECO:0000256" key="2">
    <source>
        <dbReference type="ARBA" id="ARBA00023015"/>
    </source>
</evidence>
<organism evidence="9 10">
    <name type="scientific">Arenimonas fontis</name>
    <dbReference type="NCBI Taxonomy" id="2608255"/>
    <lineage>
        <taxon>Bacteria</taxon>
        <taxon>Pseudomonadati</taxon>
        <taxon>Pseudomonadota</taxon>
        <taxon>Gammaproteobacteria</taxon>
        <taxon>Lysobacterales</taxon>
        <taxon>Lysobacteraceae</taxon>
        <taxon>Arenimonas</taxon>
    </lineage>
</organism>
<dbReference type="Gene3D" id="1.10.10.10">
    <property type="entry name" value="Winged helix-like DNA-binding domain superfamily/Winged helix DNA-binding domain"/>
    <property type="match status" value="1"/>
</dbReference>
<evidence type="ECO:0000256" key="5">
    <source>
        <dbReference type="ARBA" id="ARBA00023163"/>
    </source>
</evidence>
<evidence type="ECO:0000256" key="4">
    <source>
        <dbReference type="ARBA" id="ARBA00023125"/>
    </source>
</evidence>
<feature type="compositionally biased region" description="Low complexity" evidence="6">
    <location>
        <begin position="1"/>
        <end position="35"/>
    </location>
</feature>
<evidence type="ECO:0000256" key="3">
    <source>
        <dbReference type="ARBA" id="ARBA00023082"/>
    </source>
</evidence>
<evidence type="ECO:0000256" key="6">
    <source>
        <dbReference type="SAM" id="MobiDB-lite"/>
    </source>
</evidence>
<dbReference type="InterPro" id="IPR013249">
    <property type="entry name" value="RNA_pol_sigma70_r4_t2"/>
</dbReference>
<dbReference type="Pfam" id="PF04542">
    <property type="entry name" value="Sigma70_r2"/>
    <property type="match status" value="1"/>
</dbReference>
<keyword evidence="2" id="KW-0805">Transcription regulation</keyword>
<comment type="similarity">
    <text evidence="1">Belongs to the sigma-70 factor family. ECF subfamily.</text>
</comment>
<evidence type="ECO:0000313" key="10">
    <source>
        <dbReference type="Proteomes" id="UP000322165"/>
    </source>
</evidence>
<dbReference type="InterPro" id="IPR036388">
    <property type="entry name" value="WH-like_DNA-bd_sf"/>
</dbReference>
<accession>A0A5B2ZAT6</accession>
<dbReference type="AlphaFoldDB" id="A0A5B2ZAT6"/>
<reference evidence="9 10" key="2">
    <citation type="submission" date="2019-09" db="EMBL/GenBank/DDBJ databases">
        <authorList>
            <person name="Mazur A."/>
        </authorList>
    </citation>
    <scope>NUCLEOTIDE SEQUENCE [LARGE SCALE GENOMIC DNA]</scope>
    <source>
        <strain evidence="9 10">3729k</strain>
    </source>
</reference>